<dbReference type="EMBL" id="BGPR01001182">
    <property type="protein sequence ID" value="GBM47479.1"/>
    <property type="molecule type" value="Genomic_DNA"/>
</dbReference>
<keyword evidence="2" id="KW-1185">Reference proteome</keyword>
<reference evidence="1 2" key="1">
    <citation type="journal article" date="2019" name="Sci. Rep.">
        <title>Orb-weaving spider Araneus ventricosus genome elucidates the spidroin gene catalogue.</title>
        <authorList>
            <person name="Kono N."/>
            <person name="Nakamura H."/>
            <person name="Ohtoshi R."/>
            <person name="Moran D.A.P."/>
            <person name="Shinohara A."/>
            <person name="Yoshida Y."/>
            <person name="Fujiwara M."/>
            <person name="Mori M."/>
            <person name="Tomita M."/>
            <person name="Arakawa K."/>
        </authorList>
    </citation>
    <scope>NUCLEOTIDE SEQUENCE [LARGE SCALE GENOMIC DNA]</scope>
</reference>
<sequence>MLNFIYLVFWVFPSYPIHITLNLKSVTPPSPCPLAPGVLKDSGRYNRSSTEAGVLVAHCQATVRSLLKEVRTITGGRVPEPPPLPYNRGSEFLLIYPTATHPCTRGIHINTQRQTDVFSLTDFYPKFHSALEIGCNISNTRFSLSSFPIG</sequence>
<name>A0A4Y2G4H3_ARAVE</name>
<evidence type="ECO:0000313" key="2">
    <source>
        <dbReference type="Proteomes" id="UP000499080"/>
    </source>
</evidence>
<evidence type="ECO:0000313" key="1">
    <source>
        <dbReference type="EMBL" id="GBM47479.1"/>
    </source>
</evidence>
<dbReference type="Proteomes" id="UP000499080">
    <property type="component" value="Unassembled WGS sequence"/>
</dbReference>
<protein>
    <submittedName>
        <fullName evidence="1">Uncharacterized protein</fullName>
    </submittedName>
</protein>
<gene>
    <name evidence="1" type="ORF">AVEN_153691_1</name>
</gene>
<accession>A0A4Y2G4H3</accession>
<comment type="caution">
    <text evidence="1">The sequence shown here is derived from an EMBL/GenBank/DDBJ whole genome shotgun (WGS) entry which is preliminary data.</text>
</comment>
<proteinExistence type="predicted"/>
<dbReference type="AlphaFoldDB" id="A0A4Y2G4H3"/>
<organism evidence="1 2">
    <name type="scientific">Araneus ventricosus</name>
    <name type="common">Orbweaver spider</name>
    <name type="synonym">Epeira ventricosa</name>
    <dbReference type="NCBI Taxonomy" id="182803"/>
    <lineage>
        <taxon>Eukaryota</taxon>
        <taxon>Metazoa</taxon>
        <taxon>Ecdysozoa</taxon>
        <taxon>Arthropoda</taxon>
        <taxon>Chelicerata</taxon>
        <taxon>Arachnida</taxon>
        <taxon>Araneae</taxon>
        <taxon>Araneomorphae</taxon>
        <taxon>Entelegynae</taxon>
        <taxon>Araneoidea</taxon>
        <taxon>Araneidae</taxon>
        <taxon>Araneus</taxon>
    </lineage>
</organism>